<dbReference type="InterPro" id="IPR001726">
    <property type="entry name" value="TdT/Mu"/>
</dbReference>
<keyword evidence="9 14" id="KW-0479">Metal-binding</keyword>
<dbReference type="Gene3D" id="3.40.50.10190">
    <property type="entry name" value="BRCT domain"/>
    <property type="match status" value="1"/>
</dbReference>
<dbReference type="PANTHER" id="PTHR11276">
    <property type="entry name" value="DNA POLYMERASE TYPE-X FAMILY MEMBER"/>
    <property type="match status" value="1"/>
</dbReference>
<evidence type="ECO:0000256" key="2">
    <source>
        <dbReference type="ARBA" id="ARBA00004123"/>
    </source>
</evidence>
<protein>
    <recommendedName>
        <fullName evidence="5 14">DNA nucleotidylexotransferase</fullName>
        <ecNumber evidence="4 14">2.7.7.31</ecNumber>
    </recommendedName>
</protein>
<evidence type="ECO:0000256" key="7">
    <source>
        <dbReference type="ARBA" id="ARBA00022679"/>
    </source>
</evidence>
<proteinExistence type="inferred from homology"/>
<sequence length="502" mass="57461">MELLNTPFLPPMKKRQKLKVSCPLPKYEIKFREKGIFLIERKMGSSRRQFLTNLARKKGFRVEDMISDAVTHIVAEENSPDELWKWLHNKNLGDLPGVEVLDITWFTESMEAGKPVTVEDRHRIGVSANPVHVKSMPQTMGTVSQYACQRRTTLKNYNNIFTDAFEILSQNYEFIESEGPCLAFMRATSVLKSLPHAIHSLQDLEGLPFLGDQTKDVIEDILECGHSSKVQHVLSDDRYKAFKLFTSVFGVGLKTAEKWYRRGFRSLEEVKADSSIHFTKMQKAGFLYYDDISRAVSRDEASAIGQIVEDTVHLLVPDALVVVTGGFRRGKEFGHDVDFLITTPETEKGEGILHNVINELKHQGILLYYDIVDATFDKTKLPSKRFEAMDHFEKCFAIIKLNKKLVKCDGQEESAGGKDWKAIRVDLVVPPVDNFAFALLGWSGSRQFERDLRRYAHYEKKMILDNHGLYDKTKKTFLSAKTENDIFAHLGLDFIEPWERNA</sequence>
<dbReference type="EC" id="2.7.7.31" evidence="4 14"/>
<dbReference type="PIRSF" id="PIRSF501175">
    <property type="entry name" value="TDT"/>
    <property type="match status" value="1"/>
</dbReference>
<evidence type="ECO:0000256" key="5">
    <source>
        <dbReference type="ARBA" id="ARBA00015018"/>
    </source>
</evidence>
<dbReference type="InterPro" id="IPR018944">
    <property type="entry name" value="DNA_pol_lambd_fingers_domain"/>
</dbReference>
<accession>A0ABR0ZAY4</accession>
<organism evidence="16 17">
    <name type="scientific">Huso huso</name>
    <name type="common">Beluga</name>
    <name type="synonym">Acipenser huso</name>
    <dbReference type="NCBI Taxonomy" id="61971"/>
    <lineage>
        <taxon>Eukaryota</taxon>
        <taxon>Metazoa</taxon>
        <taxon>Chordata</taxon>
        <taxon>Craniata</taxon>
        <taxon>Vertebrata</taxon>
        <taxon>Euteleostomi</taxon>
        <taxon>Actinopterygii</taxon>
        <taxon>Chondrostei</taxon>
        <taxon>Acipenseriformes</taxon>
        <taxon>Acipenseridae</taxon>
        <taxon>Huso</taxon>
    </lineage>
</organism>
<keyword evidence="17" id="KW-1185">Reference proteome</keyword>
<keyword evidence="7 14" id="KW-0808">Transferase</keyword>
<comment type="subcellular location">
    <subcellularLocation>
        <location evidence="2 14">Nucleus</location>
    </subcellularLocation>
</comment>
<dbReference type="InterPro" id="IPR001357">
    <property type="entry name" value="BRCT_dom"/>
</dbReference>
<dbReference type="Pfam" id="PF10391">
    <property type="entry name" value="DNA_pol_lambd_f"/>
    <property type="match status" value="1"/>
</dbReference>
<dbReference type="CDD" id="cd00141">
    <property type="entry name" value="NT_POLXc"/>
    <property type="match status" value="1"/>
</dbReference>
<dbReference type="Pfam" id="PF14792">
    <property type="entry name" value="DNA_pol_B_palm"/>
    <property type="match status" value="1"/>
</dbReference>
<reference evidence="16 17" key="1">
    <citation type="submission" date="2021-05" db="EMBL/GenBank/DDBJ databases">
        <authorList>
            <person name="Zahm M."/>
            <person name="Klopp C."/>
            <person name="Cabau C."/>
            <person name="Kuhl H."/>
            <person name="Suciu R."/>
            <person name="Ciorpac M."/>
            <person name="Holostenco D."/>
            <person name="Gessner J."/>
            <person name="Wuertz S."/>
            <person name="Hohne C."/>
            <person name="Stock M."/>
            <person name="Gislard M."/>
            <person name="Lluch J."/>
            <person name="Milhes M."/>
            <person name="Lampietro C."/>
            <person name="Lopez Roques C."/>
            <person name="Donnadieu C."/>
            <person name="Du K."/>
            <person name="Schartl M."/>
            <person name="Guiguen Y."/>
        </authorList>
    </citation>
    <scope>NUCLEOTIDE SEQUENCE [LARGE SCALE GENOMIC DNA]</scope>
    <source>
        <strain evidence="16">Hh-F2</strain>
        <tissue evidence="16">Blood</tissue>
    </source>
</reference>
<dbReference type="SUPFAM" id="SSF81585">
    <property type="entry name" value="PsbU/PolX domain-like"/>
    <property type="match status" value="1"/>
</dbReference>
<dbReference type="Gene3D" id="1.10.150.20">
    <property type="entry name" value="5' to 3' exonuclease, C-terminal subdomain"/>
    <property type="match status" value="1"/>
</dbReference>
<dbReference type="Proteomes" id="UP001369086">
    <property type="component" value="Unassembled WGS sequence"/>
</dbReference>
<dbReference type="InterPro" id="IPR027292">
    <property type="entry name" value="TdT"/>
</dbReference>
<evidence type="ECO:0000256" key="1">
    <source>
        <dbReference type="ARBA" id="ARBA00001946"/>
    </source>
</evidence>
<keyword evidence="8 14" id="KW-0548">Nucleotidyltransferase</keyword>
<evidence type="ECO:0000256" key="13">
    <source>
        <dbReference type="ARBA" id="ARBA00048976"/>
    </source>
</evidence>
<dbReference type="InterPro" id="IPR002054">
    <property type="entry name" value="DNA-dir_DNA_pol_X"/>
</dbReference>
<dbReference type="Pfam" id="PF14791">
    <property type="entry name" value="DNA_pol_B_thumb"/>
    <property type="match status" value="1"/>
</dbReference>
<evidence type="ECO:0000313" key="17">
    <source>
        <dbReference type="Proteomes" id="UP001369086"/>
    </source>
</evidence>
<dbReference type="InterPro" id="IPR036420">
    <property type="entry name" value="BRCT_dom_sf"/>
</dbReference>
<keyword evidence="6" id="KW-0780">Terminal addition</keyword>
<dbReference type="InterPro" id="IPR037160">
    <property type="entry name" value="DNA_Pol_thumb_sf"/>
</dbReference>
<dbReference type="PRINTS" id="PR00871">
    <property type="entry name" value="DNAPOLXTDT"/>
</dbReference>
<keyword evidence="11 14" id="KW-0539">Nucleus</keyword>
<dbReference type="SUPFAM" id="SSF47802">
    <property type="entry name" value="DNA polymerase beta, N-terminal domain-like"/>
    <property type="match status" value="1"/>
</dbReference>
<dbReference type="EMBL" id="JAHFZB010000014">
    <property type="protein sequence ID" value="KAK6481977.1"/>
    <property type="molecule type" value="Genomic_DNA"/>
</dbReference>
<dbReference type="InterPro" id="IPR019843">
    <property type="entry name" value="DNA_pol-X_BS"/>
</dbReference>
<name>A0ABR0ZAY4_HUSHU</name>
<dbReference type="SUPFAM" id="SSF81301">
    <property type="entry name" value="Nucleotidyltransferase"/>
    <property type="match status" value="1"/>
</dbReference>
<dbReference type="PRINTS" id="PR00869">
    <property type="entry name" value="DNAPOLX"/>
</dbReference>
<dbReference type="Pfam" id="PF00533">
    <property type="entry name" value="BRCT"/>
    <property type="match status" value="1"/>
</dbReference>
<dbReference type="InterPro" id="IPR043519">
    <property type="entry name" value="NT_sf"/>
</dbReference>
<evidence type="ECO:0000256" key="10">
    <source>
        <dbReference type="ARBA" id="ARBA00022842"/>
    </source>
</evidence>
<dbReference type="SMART" id="SM00292">
    <property type="entry name" value="BRCT"/>
    <property type="match status" value="1"/>
</dbReference>
<comment type="cofactor">
    <cofactor evidence="1 14">
        <name>Mg(2+)</name>
        <dbReference type="ChEBI" id="CHEBI:18420"/>
    </cofactor>
</comment>
<evidence type="ECO:0000256" key="6">
    <source>
        <dbReference type="ARBA" id="ARBA00022639"/>
    </source>
</evidence>
<dbReference type="SMART" id="SM00483">
    <property type="entry name" value="POLXc"/>
    <property type="match status" value="1"/>
</dbReference>
<evidence type="ECO:0000259" key="15">
    <source>
        <dbReference type="PROSITE" id="PS50172"/>
    </source>
</evidence>
<comment type="similarity">
    <text evidence="3 14">Belongs to the DNA polymerase type-X family.</text>
</comment>
<dbReference type="InterPro" id="IPR029398">
    <property type="entry name" value="PolB_thumb"/>
</dbReference>
<evidence type="ECO:0000313" key="16">
    <source>
        <dbReference type="EMBL" id="KAK6481977.1"/>
    </source>
</evidence>
<evidence type="ECO:0000256" key="4">
    <source>
        <dbReference type="ARBA" id="ARBA00012435"/>
    </source>
</evidence>
<evidence type="ECO:0000256" key="14">
    <source>
        <dbReference type="PIRNR" id="PIRNR000817"/>
    </source>
</evidence>
<evidence type="ECO:0000256" key="8">
    <source>
        <dbReference type="ARBA" id="ARBA00022695"/>
    </source>
</evidence>
<keyword evidence="10 14" id="KW-0460">Magnesium</keyword>
<comment type="catalytic activity">
    <reaction evidence="13 14">
        <text>DNA(n) + a 2'-deoxyribonucleoside 5'-triphosphate = DNA(n+1) + diphosphate</text>
        <dbReference type="Rhea" id="RHEA:22508"/>
        <dbReference type="Rhea" id="RHEA-COMP:17339"/>
        <dbReference type="Rhea" id="RHEA-COMP:17340"/>
        <dbReference type="ChEBI" id="CHEBI:33019"/>
        <dbReference type="ChEBI" id="CHEBI:61560"/>
        <dbReference type="ChEBI" id="CHEBI:173112"/>
        <dbReference type="EC" id="2.7.7.31"/>
    </reaction>
</comment>
<comment type="caution">
    <text evidence="16">The sequence shown here is derived from an EMBL/GenBank/DDBJ whole genome shotgun (WGS) entry which is preliminary data.</text>
</comment>
<evidence type="ECO:0000256" key="3">
    <source>
        <dbReference type="ARBA" id="ARBA00008323"/>
    </source>
</evidence>
<dbReference type="PANTHER" id="PTHR11276:SF21">
    <property type="entry name" value="DNA NUCLEOTIDYLEXOTRANSFERASE"/>
    <property type="match status" value="1"/>
</dbReference>
<dbReference type="PROSITE" id="PS00522">
    <property type="entry name" value="DNA_POLYMERASE_X"/>
    <property type="match status" value="1"/>
</dbReference>
<dbReference type="Gene3D" id="3.30.460.10">
    <property type="entry name" value="Beta Polymerase, domain 2"/>
    <property type="match status" value="1"/>
</dbReference>
<dbReference type="Gene3D" id="3.30.210.10">
    <property type="entry name" value="DNA polymerase, thumb domain"/>
    <property type="match status" value="1"/>
</dbReference>
<evidence type="ECO:0000256" key="9">
    <source>
        <dbReference type="ARBA" id="ARBA00022723"/>
    </source>
</evidence>
<dbReference type="SUPFAM" id="SSF52113">
    <property type="entry name" value="BRCT domain"/>
    <property type="match status" value="1"/>
</dbReference>
<dbReference type="PIRSF" id="PIRSF000817">
    <property type="entry name" value="DNA_NT"/>
    <property type="match status" value="1"/>
</dbReference>
<dbReference type="InterPro" id="IPR027421">
    <property type="entry name" value="DNA_pol_lamdba_lyase_dom_sf"/>
</dbReference>
<evidence type="ECO:0000256" key="12">
    <source>
        <dbReference type="ARBA" id="ARBA00037135"/>
    </source>
</evidence>
<dbReference type="PROSITE" id="PS50172">
    <property type="entry name" value="BRCT"/>
    <property type="match status" value="1"/>
</dbReference>
<evidence type="ECO:0000256" key="11">
    <source>
        <dbReference type="ARBA" id="ARBA00023242"/>
    </source>
</evidence>
<feature type="domain" description="BRCT" evidence="15">
    <location>
        <begin position="26"/>
        <end position="123"/>
    </location>
</feature>
<comment type="function">
    <text evidence="12">Template-independent DNA polymerase which catalyzes the random addition of deoxynucleoside 5'-triphosphate to the 3'-end of a DNA initiator. One of the in vivo functions of this enzyme is the addition of nucleotides at the junction (N region) of rearranged Ig heavy chain and T-cell receptor gene segments during the maturation of B- and T-cells.</text>
</comment>
<dbReference type="InterPro" id="IPR022312">
    <property type="entry name" value="DNA_pol_X"/>
</dbReference>
<dbReference type="InterPro" id="IPR028207">
    <property type="entry name" value="DNA_pol_B_palm_palm"/>
</dbReference>
<dbReference type="Gene3D" id="1.10.150.110">
    <property type="entry name" value="DNA polymerase beta, N-terminal domain-like"/>
    <property type="match status" value="1"/>
</dbReference>
<gene>
    <name evidence="16" type="ORF">HHUSO_G16514</name>
</gene>